<feature type="domain" description="HTH cro/C1-type" evidence="2">
    <location>
        <begin position="44"/>
        <end position="73"/>
    </location>
</feature>
<dbReference type="InterPro" id="IPR001387">
    <property type="entry name" value="Cro/C1-type_HTH"/>
</dbReference>
<dbReference type="GO" id="GO:0003677">
    <property type="term" value="F:DNA binding"/>
    <property type="evidence" value="ECO:0007669"/>
    <property type="project" value="UniProtKB-KW"/>
</dbReference>
<comment type="caution">
    <text evidence="3">The sequence shown here is derived from an EMBL/GenBank/DDBJ whole genome shotgun (WGS) entry which is preliminary data.</text>
</comment>
<sequence length="164" mass="19078">MKKLTTSDRLKEIMNKRRLRQIDILEMTKPYSEKYNIKMNKSDISQYVSGLVEPRQEKLSILGMALNVSEAWLMGYDVPMDRDYIHTTNMGVVSLREVKLMNNLRKLNEVGQQEAIKRVEELTYIDKYTIQKDSHLLPNAAHEIDGASQKDKAHDDAIMDDEDF</sequence>
<organism evidence="3 4">
    <name type="scientific">Tissierella pigra</name>
    <dbReference type="NCBI Taxonomy" id="2607614"/>
    <lineage>
        <taxon>Bacteria</taxon>
        <taxon>Bacillati</taxon>
        <taxon>Bacillota</taxon>
        <taxon>Tissierellia</taxon>
        <taxon>Tissierellales</taxon>
        <taxon>Tissierellaceae</taxon>
        <taxon>Tissierella</taxon>
    </lineage>
</organism>
<dbReference type="CDD" id="cd00093">
    <property type="entry name" value="HTH_XRE"/>
    <property type="match status" value="1"/>
</dbReference>
<evidence type="ECO:0000313" key="4">
    <source>
        <dbReference type="Proteomes" id="UP000469523"/>
    </source>
</evidence>
<dbReference type="PROSITE" id="PS50943">
    <property type="entry name" value="HTH_CROC1"/>
    <property type="match status" value="1"/>
</dbReference>
<dbReference type="AlphaFoldDB" id="A0A6N7Y5A0"/>
<protein>
    <submittedName>
        <fullName evidence="3">DNA-binding protein</fullName>
    </submittedName>
</protein>
<feature type="region of interest" description="Disordered" evidence="1">
    <location>
        <begin position="143"/>
        <end position="164"/>
    </location>
</feature>
<dbReference type="EMBL" id="VUNQ01000059">
    <property type="protein sequence ID" value="MSU03220.1"/>
    <property type="molecule type" value="Genomic_DNA"/>
</dbReference>
<reference evidence="3 4" key="1">
    <citation type="submission" date="2019-09" db="EMBL/GenBank/DDBJ databases">
        <title>In-depth cultivation of the pig gut microbiome towards novel bacterial diversity and tailored functional studies.</title>
        <authorList>
            <person name="Wylensek D."/>
            <person name="Hitch T.C.A."/>
            <person name="Clavel T."/>
        </authorList>
    </citation>
    <scope>NUCLEOTIDE SEQUENCE [LARGE SCALE GENOMIC DNA]</scope>
    <source>
        <strain evidence="3 4">WCA3-693-APC-4?</strain>
    </source>
</reference>
<feature type="compositionally biased region" description="Basic and acidic residues" evidence="1">
    <location>
        <begin position="143"/>
        <end position="157"/>
    </location>
</feature>
<keyword evidence="3" id="KW-0238">DNA-binding</keyword>
<evidence type="ECO:0000259" key="2">
    <source>
        <dbReference type="PROSITE" id="PS50943"/>
    </source>
</evidence>
<dbReference type="Proteomes" id="UP000469523">
    <property type="component" value="Unassembled WGS sequence"/>
</dbReference>
<gene>
    <name evidence="3" type="ORF">FYJ83_17300</name>
</gene>
<dbReference type="RefSeq" id="WP_154442785.1">
    <property type="nucleotide sequence ID" value="NZ_JAHLPJ010000001.1"/>
</dbReference>
<dbReference type="Gene3D" id="1.10.260.40">
    <property type="entry name" value="lambda repressor-like DNA-binding domains"/>
    <property type="match status" value="1"/>
</dbReference>
<proteinExistence type="predicted"/>
<accession>A0A6N7Y5A0</accession>
<dbReference type="InterPro" id="IPR010982">
    <property type="entry name" value="Lambda_DNA-bd_dom_sf"/>
</dbReference>
<evidence type="ECO:0000313" key="3">
    <source>
        <dbReference type="EMBL" id="MSU03220.1"/>
    </source>
</evidence>
<evidence type="ECO:0000256" key="1">
    <source>
        <dbReference type="SAM" id="MobiDB-lite"/>
    </source>
</evidence>
<name>A0A6N7Y5A0_9FIRM</name>
<keyword evidence="4" id="KW-1185">Reference proteome</keyword>